<dbReference type="EMBL" id="MLAK01000974">
    <property type="protein sequence ID" value="OHT00032.1"/>
    <property type="molecule type" value="Genomic_DNA"/>
</dbReference>
<name>A0A1J4JNL8_9EUKA</name>
<dbReference type="PANTHER" id="PTHR44329:SF214">
    <property type="entry name" value="PROTEIN KINASE DOMAIN-CONTAINING PROTEIN"/>
    <property type="match status" value="1"/>
</dbReference>
<evidence type="ECO:0000313" key="4">
    <source>
        <dbReference type="Proteomes" id="UP000179807"/>
    </source>
</evidence>
<sequence>MFHQDEPLNLSEILRRYTKYVCNLKDLKYCRKLGQFFYNQRYLFTDDKKHKYMVKEYDQKIMANSSLRYFIREVVALTSVNHFLISPLRGITLFPRCAIISDYYKNGSIDNYLTPKSKMRLSPCQLSIIALYVSKAMSIIHKSKIIHRNLNTSTVHLDKEFIPHICGFEMCHFNNNENPPVKKFANVFTTAPELLAQQCYDEKVDVYSFGMLVYQMSENKQPFEGLTESNIVTKVGTLGKKPIYSRATKSEVQDFINKCICKEPEKRPSFEQLYNEINSGQFIFPGCTKEEFESHKVSSFSLSKFHVKNSEPIDVRELRSKIAQICPNDLSEFSDDDDTDLTTQSSPADRVFSPPGSFEIKTPPSKLVEEPQKKESKLSILENPNSPCFISNLHHVILGLNSNDYQGLFELLNSHLKMRIKPEVTVAILKHIYKLMISHSPFIDYVISSELLTSPPLVSPEAIDVVLDILSIIFIRCPQFVSPSMHNLITFLLAFKPSDVIILLSYYVNSWSLIKDPFSLFDVILQKASMLNASSAYNFIAIMYTLAINYSDVNEKYSSKFCELIMIYLTLPDDNINLSCLHFIGNLYHEKLKLDSKIICKALKNEKLQNGILSILIRMHPIPFDEEMIQLLLDLSNNNSKSSLVLLIMLDDHHNECEINPSINYFLTKTEWLGQNLPTIQQTFKFFSIVGRNSKAKVVLGNCSELTDFLLNLIDSKVLFLASTLPRIISFLQLNKTQMIHLLDKGILKHYLESVTGFGDQSLDLSGVILIDRFARVKYSDDFIYFMPKMVSMLSYPQEMASVAITVFVTLSIHPQCHQMLKELGMVKYFETLLTYPNYKTNAQLFLSNMNKNR</sequence>
<dbReference type="InterPro" id="IPR000719">
    <property type="entry name" value="Prot_kinase_dom"/>
</dbReference>
<keyword evidence="4" id="KW-1185">Reference proteome</keyword>
<dbReference type="SUPFAM" id="SSF48371">
    <property type="entry name" value="ARM repeat"/>
    <property type="match status" value="1"/>
</dbReference>
<dbReference type="Proteomes" id="UP000179807">
    <property type="component" value="Unassembled WGS sequence"/>
</dbReference>
<evidence type="ECO:0000259" key="2">
    <source>
        <dbReference type="PROSITE" id="PS50011"/>
    </source>
</evidence>
<dbReference type="InterPro" id="IPR011009">
    <property type="entry name" value="Kinase-like_dom_sf"/>
</dbReference>
<proteinExistence type="predicted"/>
<protein>
    <recommendedName>
        <fullName evidence="2">Protein kinase domain-containing protein</fullName>
    </recommendedName>
</protein>
<dbReference type="SUPFAM" id="SSF56112">
    <property type="entry name" value="Protein kinase-like (PK-like)"/>
    <property type="match status" value="1"/>
</dbReference>
<organism evidence="3 4">
    <name type="scientific">Tritrichomonas foetus</name>
    <dbReference type="NCBI Taxonomy" id="1144522"/>
    <lineage>
        <taxon>Eukaryota</taxon>
        <taxon>Metamonada</taxon>
        <taxon>Parabasalia</taxon>
        <taxon>Tritrichomonadida</taxon>
        <taxon>Tritrichomonadidae</taxon>
        <taxon>Tritrichomonas</taxon>
    </lineage>
</organism>
<evidence type="ECO:0000313" key="3">
    <source>
        <dbReference type="EMBL" id="OHT00032.1"/>
    </source>
</evidence>
<dbReference type="InterPro" id="IPR001245">
    <property type="entry name" value="Ser-Thr/Tyr_kinase_cat_dom"/>
</dbReference>
<dbReference type="AlphaFoldDB" id="A0A1J4JNL8"/>
<dbReference type="RefSeq" id="XP_068353168.1">
    <property type="nucleotide sequence ID" value="XM_068509033.1"/>
</dbReference>
<dbReference type="InterPro" id="IPR051681">
    <property type="entry name" value="Ser/Thr_Kinases-Pseudokinases"/>
</dbReference>
<feature type="domain" description="Protein kinase" evidence="2">
    <location>
        <begin position="27"/>
        <end position="283"/>
    </location>
</feature>
<dbReference type="PROSITE" id="PS50011">
    <property type="entry name" value="PROTEIN_KINASE_DOM"/>
    <property type="match status" value="1"/>
</dbReference>
<dbReference type="GeneID" id="94843737"/>
<dbReference type="GO" id="GO:0005524">
    <property type="term" value="F:ATP binding"/>
    <property type="evidence" value="ECO:0007669"/>
    <property type="project" value="InterPro"/>
</dbReference>
<feature type="region of interest" description="Disordered" evidence="1">
    <location>
        <begin position="329"/>
        <end position="355"/>
    </location>
</feature>
<reference evidence="3" key="1">
    <citation type="submission" date="2016-10" db="EMBL/GenBank/DDBJ databases">
        <authorList>
            <person name="Benchimol M."/>
            <person name="Almeida L.G."/>
            <person name="Vasconcelos A.T."/>
            <person name="Perreira-Neves A."/>
            <person name="Rosa I.A."/>
            <person name="Tasca T."/>
            <person name="Bogo M.R."/>
            <person name="de Souza W."/>
        </authorList>
    </citation>
    <scope>NUCLEOTIDE SEQUENCE [LARGE SCALE GENOMIC DNA]</scope>
    <source>
        <strain evidence="3">K</strain>
    </source>
</reference>
<dbReference type="VEuPathDB" id="TrichDB:TRFO_33380"/>
<dbReference type="GO" id="GO:0004674">
    <property type="term" value="F:protein serine/threonine kinase activity"/>
    <property type="evidence" value="ECO:0007669"/>
    <property type="project" value="TreeGrafter"/>
</dbReference>
<comment type="caution">
    <text evidence="3">The sequence shown here is derived from an EMBL/GenBank/DDBJ whole genome shotgun (WGS) entry which is preliminary data.</text>
</comment>
<dbReference type="OrthoDB" id="4062651at2759"/>
<accession>A0A1J4JNL8</accession>
<evidence type="ECO:0000256" key="1">
    <source>
        <dbReference type="SAM" id="MobiDB-lite"/>
    </source>
</evidence>
<gene>
    <name evidence="3" type="ORF">TRFO_33380</name>
</gene>
<dbReference type="InterPro" id="IPR016024">
    <property type="entry name" value="ARM-type_fold"/>
</dbReference>
<dbReference type="Pfam" id="PF07714">
    <property type="entry name" value="PK_Tyr_Ser-Thr"/>
    <property type="match status" value="1"/>
</dbReference>
<dbReference type="Gene3D" id="1.10.510.10">
    <property type="entry name" value="Transferase(Phosphotransferase) domain 1"/>
    <property type="match status" value="1"/>
</dbReference>
<dbReference type="PANTHER" id="PTHR44329">
    <property type="entry name" value="SERINE/THREONINE-PROTEIN KINASE TNNI3K-RELATED"/>
    <property type="match status" value="1"/>
</dbReference>